<proteinExistence type="predicted"/>
<dbReference type="OrthoDB" id="375489at2759"/>
<dbReference type="Proteomes" id="UP000030708">
    <property type="component" value="Unassembled WGS sequence"/>
</dbReference>
<reference evidence="2 3" key="1">
    <citation type="submission" date="2013-02" db="EMBL/GenBank/DDBJ databases">
        <title>The Genome Annotation of Plasmodium falciparum Tanzania (2000708).</title>
        <authorList>
            <consortium name="The Broad Institute Genome Sequencing Platform"/>
            <consortium name="The Broad Institute Genome Sequencing Center for Infectious Disease"/>
            <person name="Neafsey D."/>
            <person name="Hoffman S."/>
            <person name="Volkman S."/>
            <person name="Rosenthal P."/>
            <person name="Walker B."/>
            <person name="Young S.K."/>
            <person name="Zeng Q."/>
            <person name="Gargeya S."/>
            <person name="Fitzgerald M."/>
            <person name="Haas B."/>
            <person name="Abouelleil A."/>
            <person name="Allen A.W."/>
            <person name="Alvarado L."/>
            <person name="Arachchi H.M."/>
            <person name="Berlin A.M."/>
            <person name="Chapman S.B."/>
            <person name="Gainer-Dewar J."/>
            <person name="Goldberg J."/>
            <person name="Griggs A."/>
            <person name="Gujja S."/>
            <person name="Hansen M."/>
            <person name="Howarth C."/>
            <person name="Imamovic A."/>
            <person name="Ireland A."/>
            <person name="Larimer J."/>
            <person name="McCowan C."/>
            <person name="Murphy C."/>
            <person name="Pearson M."/>
            <person name="Poon T.W."/>
            <person name="Priest M."/>
            <person name="Roberts A."/>
            <person name="Saif S."/>
            <person name="Shea T."/>
            <person name="Sisk P."/>
            <person name="Sykes S."/>
            <person name="Wortman J."/>
            <person name="Nusbaum C."/>
            <person name="Birren B."/>
        </authorList>
    </citation>
    <scope>NUCLEOTIDE SEQUENCE [LARGE SCALE GENOMIC DNA]</scope>
    <source>
        <strain evidence="3">Tanzania (2000708)</strain>
    </source>
</reference>
<reference evidence="2 3" key="2">
    <citation type="submission" date="2013-02" db="EMBL/GenBank/DDBJ databases">
        <title>The Genome Sequence of Plasmodium falciparum Tanzania (2000708).</title>
        <authorList>
            <consortium name="The Broad Institute Genome Sequencing Platform"/>
            <consortium name="The Broad Institute Genome Sequencing Center for Infectious Disease"/>
            <person name="Neafsey D."/>
            <person name="Cheeseman I."/>
            <person name="Volkman S."/>
            <person name="Adams J."/>
            <person name="Walker B."/>
            <person name="Young S.K."/>
            <person name="Zeng Q."/>
            <person name="Gargeya S."/>
            <person name="Fitzgerald M."/>
            <person name="Haas B."/>
            <person name="Abouelleil A."/>
            <person name="Alvarado L."/>
            <person name="Arachchi H.M."/>
            <person name="Berlin A.M."/>
            <person name="Chapman S.B."/>
            <person name="Dewar J."/>
            <person name="Goldberg J."/>
            <person name="Griggs A."/>
            <person name="Gujja S."/>
            <person name="Hansen M."/>
            <person name="Howarth C."/>
            <person name="Imamovic A."/>
            <person name="Larimer J."/>
            <person name="McCowan C."/>
            <person name="Murphy C."/>
            <person name="Neiman D."/>
            <person name="Pearson M."/>
            <person name="Priest M."/>
            <person name="Roberts A."/>
            <person name="Saif S."/>
            <person name="Shea T."/>
            <person name="Sisk P."/>
            <person name="Sykes S."/>
            <person name="Wortman J."/>
            <person name="Nusbaum C."/>
            <person name="Birren B."/>
        </authorList>
    </citation>
    <scope>NUCLEOTIDE SEQUENCE [LARGE SCALE GENOMIC DNA]</scope>
    <source>
        <strain evidence="3">Tanzania (2000708)</strain>
    </source>
</reference>
<evidence type="ECO:0000313" key="2">
    <source>
        <dbReference type="EMBL" id="ETW36447.1"/>
    </source>
</evidence>
<dbReference type="eggNOG" id="ENOG502TMX3">
    <property type="taxonomic scope" value="Eukaryota"/>
</dbReference>
<accession>A0A024W6Z3</accession>
<dbReference type="InterPro" id="IPR036300">
    <property type="entry name" value="MIR_dom_sf"/>
</dbReference>
<feature type="signal peptide" evidence="1">
    <location>
        <begin position="1"/>
        <end position="22"/>
    </location>
</feature>
<gene>
    <name evidence="2" type="ORF">PFTANZ_02847</name>
</gene>
<evidence type="ECO:0000256" key="1">
    <source>
        <dbReference type="SAM" id="SignalP"/>
    </source>
</evidence>
<dbReference type="EMBL" id="KI926414">
    <property type="protein sequence ID" value="ETW36447.1"/>
    <property type="molecule type" value="Genomic_DNA"/>
</dbReference>
<feature type="chain" id="PRO_5001540176" evidence="1">
    <location>
        <begin position="23"/>
        <end position="385"/>
    </location>
</feature>
<sequence>MINNNLFVFFLLSFFLSKICTCLYVTDGSSIILENIGTKYKLFSTDMKWGTGSGNQLVAYQKFIKKHMNGIQANVVIKPKYVLCVKTNVEKVIIRTSSNEYKESVCNYFVFIYYTSKMKAPVLEDNFINNVDKINMDNIYISIAKTEGESSKDMYAEAVVHTLIYKNMENNNFKNKIILRILQLVNNYENKLNPDIYINTKNYKIIDLHYIPKTKHSLNSHCVNENIKKEDNNTQSIDESDIKFFNLLNQKQNKNKNHHDHDQNKNKKEIKILQENKELLNHIESVKTTKKENDETNNIHNFIPKQIKSYHHTIIDSFLHIIVTFNNIIYDSLQVLKLKNQIHIYVSDKYGDCMTLNFKEKLSDNVKAYFNEKLLKLTISIEILY</sequence>
<dbReference type="AlphaFoldDB" id="A0A024W6Z3"/>
<organism evidence="2 3">
    <name type="scientific">Plasmodium falciparum Tanzania</name>
    <name type="common">2000708</name>
    <dbReference type="NCBI Taxonomy" id="1036725"/>
    <lineage>
        <taxon>Eukaryota</taxon>
        <taxon>Sar</taxon>
        <taxon>Alveolata</taxon>
        <taxon>Apicomplexa</taxon>
        <taxon>Aconoidasida</taxon>
        <taxon>Haemosporida</taxon>
        <taxon>Plasmodiidae</taxon>
        <taxon>Plasmodium</taxon>
        <taxon>Plasmodium (Laverania)</taxon>
    </lineage>
</organism>
<dbReference type="SUPFAM" id="SSF82109">
    <property type="entry name" value="MIR domain"/>
    <property type="match status" value="1"/>
</dbReference>
<name>A0A024W6Z3_PLAFA</name>
<keyword evidence="1" id="KW-0732">Signal</keyword>
<evidence type="ECO:0000313" key="3">
    <source>
        <dbReference type="Proteomes" id="UP000030708"/>
    </source>
</evidence>
<protein>
    <submittedName>
        <fullName evidence="2">Uncharacterized protein</fullName>
    </submittedName>
</protein>